<reference evidence="3 4" key="1">
    <citation type="submission" date="2020-05" db="EMBL/GenBank/DDBJ databases">
        <title>Complete genome sequence of Deefgea sp. D17.</title>
        <authorList>
            <person name="Bae J.-W."/>
            <person name="Han J.E."/>
        </authorList>
    </citation>
    <scope>NUCLEOTIDE SEQUENCE [LARGE SCALE GENOMIC DNA]</scope>
    <source>
        <strain evidence="3 4">D17</strain>
    </source>
</reference>
<dbReference type="Pfam" id="PF13511">
    <property type="entry name" value="DUF4124"/>
    <property type="match status" value="1"/>
</dbReference>
<evidence type="ECO:0000313" key="3">
    <source>
        <dbReference type="EMBL" id="QKJ67739.1"/>
    </source>
</evidence>
<accession>A0A6M8SYS3</accession>
<feature type="signal peptide" evidence="1">
    <location>
        <begin position="1"/>
        <end position="17"/>
    </location>
</feature>
<keyword evidence="4" id="KW-1185">Reference proteome</keyword>
<dbReference type="RefSeq" id="WP_173534240.1">
    <property type="nucleotide sequence ID" value="NZ_CP054143.1"/>
</dbReference>
<evidence type="ECO:0000313" key="4">
    <source>
        <dbReference type="Proteomes" id="UP000504844"/>
    </source>
</evidence>
<feature type="chain" id="PRO_5026787183" evidence="1">
    <location>
        <begin position="18"/>
        <end position="142"/>
    </location>
</feature>
<feature type="domain" description="DUF4124" evidence="2">
    <location>
        <begin position="6"/>
        <end position="42"/>
    </location>
</feature>
<dbReference type="EMBL" id="CP054143">
    <property type="protein sequence ID" value="QKJ67739.1"/>
    <property type="molecule type" value="Genomic_DNA"/>
</dbReference>
<keyword evidence="1" id="KW-0732">Signal</keyword>
<proteinExistence type="predicted"/>
<organism evidence="3 4">
    <name type="scientific">Deefgea piscis</name>
    <dbReference type="NCBI Taxonomy" id="2739061"/>
    <lineage>
        <taxon>Bacteria</taxon>
        <taxon>Pseudomonadati</taxon>
        <taxon>Pseudomonadota</taxon>
        <taxon>Betaproteobacteria</taxon>
        <taxon>Neisseriales</taxon>
        <taxon>Chitinibacteraceae</taxon>
        <taxon>Deefgea</taxon>
    </lineage>
</organism>
<dbReference type="Proteomes" id="UP000504844">
    <property type="component" value="Chromosome"/>
</dbReference>
<evidence type="ECO:0000259" key="2">
    <source>
        <dbReference type="Pfam" id="PF13511"/>
    </source>
</evidence>
<protein>
    <submittedName>
        <fullName evidence="3">DUF4124 domain-containing protein</fullName>
    </submittedName>
</protein>
<dbReference type="KEGG" id="dee:HQN60_13990"/>
<dbReference type="InterPro" id="IPR025392">
    <property type="entry name" value="DUF4124"/>
</dbReference>
<sequence>MRGLILFLCVLSVGAQAEVYKWKDDSGRVVYSDQPPPAAKAKAQPLGFKETIIITEVPKAAVASSTVAVKASVPTAVSSPAPAKPAKDEQACAAAEKRLAFLKGAKLFKQVSNQNGDMEYLPYKQKEQEIAEKTVFIEKNCR</sequence>
<dbReference type="AlphaFoldDB" id="A0A6M8SYS3"/>
<evidence type="ECO:0000256" key="1">
    <source>
        <dbReference type="SAM" id="SignalP"/>
    </source>
</evidence>
<name>A0A6M8SYS3_9NEIS</name>
<gene>
    <name evidence="3" type="ORF">HQN60_13990</name>
</gene>